<keyword evidence="4" id="KW-1185">Reference proteome</keyword>
<evidence type="ECO:0000256" key="1">
    <source>
        <dbReference type="SAM" id="MobiDB-lite"/>
    </source>
</evidence>
<protein>
    <recommendedName>
        <fullName evidence="2">Ribonuclease H1 N-terminal domain-containing protein</fullName>
    </recommendedName>
</protein>
<dbReference type="Pfam" id="PF01693">
    <property type="entry name" value="Cauli_VI"/>
    <property type="match status" value="1"/>
</dbReference>
<dbReference type="Gene3D" id="3.40.970.10">
    <property type="entry name" value="Ribonuclease H1, N-terminal domain"/>
    <property type="match status" value="1"/>
</dbReference>
<evidence type="ECO:0000259" key="2">
    <source>
        <dbReference type="Pfam" id="PF01693"/>
    </source>
</evidence>
<dbReference type="EMBL" id="KN832976">
    <property type="protein sequence ID" value="KIM88520.1"/>
    <property type="molecule type" value="Genomic_DNA"/>
</dbReference>
<reference evidence="3 4" key="1">
    <citation type="submission" date="2014-04" db="EMBL/GenBank/DDBJ databases">
        <authorList>
            <consortium name="DOE Joint Genome Institute"/>
            <person name="Kuo A."/>
            <person name="Tarkka M."/>
            <person name="Buscot F."/>
            <person name="Kohler A."/>
            <person name="Nagy L.G."/>
            <person name="Floudas D."/>
            <person name="Copeland A."/>
            <person name="Barry K.W."/>
            <person name="Cichocki N."/>
            <person name="Veneault-Fourrey C."/>
            <person name="LaButti K."/>
            <person name="Lindquist E.A."/>
            <person name="Lipzen A."/>
            <person name="Lundell T."/>
            <person name="Morin E."/>
            <person name="Murat C."/>
            <person name="Sun H."/>
            <person name="Tunlid A."/>
            <person name="Henrissat B."/>
            <person name="Grigoriev I.V."/>
            <person name="Hibbett D.S."/>
            <person name="Martin F."/>
            <person name="Nordberg H.P."/>
            <person name="Cantor M.N."/>
            <person name="Hua S.X."/>
        </authorList>
    </citation>
    <scope>NUCLEOTIDE SEQUENCE [LARGE SCALE GENOMIC DNA]</scope>
    <source>
        <strain evidence="3 4">F 1598</strain>
    </source>
</reference>
<reference evidence="4" key="2">
    <citation type="submission" date="2015-01" db="EMBL/GenBank/DDBJ databases">
        <title>Evolutionary Origins and Diversification of the Mycorrhizal Mutualists.</title>
        <authorList>
            <consortium name="DOE Joint Genome Institute"/>
            <consortium name="Mycorrhizal Genomics Consortium"/>
            <person name="Kohler A."/>
            <person name="Kuo A."/>
            <person name="Nagy L.G."/>
            <person name="Floudas D."/>
            <person name="Copeland A."/>
            <person name="Barry K.W."/>
            <person name="Cichocki N."/>
            <person name="Veneault-Fourrey C."/>
            <person name="LaButti K."/>
            <person name="Lindquist E.A."/>
            <person name="Lipzen A."/>
            <person name="Lundell T."/>
            <person name="Morin E."/>
            <person name="Murat C."/>
            <person name="Riley R."/>
            <person name="Ohm R."/>
            <person name="Sun H."/>
            <person name="Tunlid A."/>
            <person name="Henrissat B."/>
            <person name="Grigoriev I.V."/>
            <person name="Hibbett D.S."/>
            <person name="Martin F."/>
        </authorList>
    </citation>
    <scope>NUCLEOTIDE SEQUENCE [LARGE SCALE GENOMIC DNA]</scope>
    <source>
        <strain evidence="4">F 1598</strain>
    </source>
</reference>
<feature type="domain" description="Ribonuclease H1 N-terminal" evidence="2">
    <location>
        <begin position="181"/>
        <end position="221"/>
    </location>
</feature>
<evidence type="ECO:0000313" key="3">
    <source>
        <dbReference type="EMBL" id="KIM88520.1"/>
    </source>
</evidence>
<dbReference type="HOGENOM" id="CLU_065202_0_0_1"/>
<dbReference type="SUPFAM" id="SSF55658">
    <property type="entry name" value="L9 N-domain-like"/>
    <property type="match status" value="1"/>
</dbReference>
<evidence type="ECO:0000313" key="4">
    <source>
        <dbReference type="Proteomes" id="UP000054166"/>
    </source>
</evidence>
<feature type="region of interest" description="Disordered" evidence="1">
    <location>
        <begin position="65"/>
        <end position="93"/>
    </location>
</feature>
<feature type="region of interest" description="Disordered" evidence="1">
    <location>
        <begin position="28"/>
        <end position="52"/>
    </location>
</feature>
<dbReference type="OrthoDB" id="3254429at2759"/>
<dbReference type="InParanoid" id="A0A0C3FVK8"/>
<proteinExistence type="predicted"/>
<sequence length="288" mass="30670">MPLIYGDSFQDDEDLVNILAALRVSDQLSANPTPQTPARSSPTRSPTMPVTATHSTRALAPILQHRTQTQQDGSDSTPSAGRPQSQMLDQSRVTDVRTPGKCFFVIPGISSVFKAVMFDLAAPVLPAPTPAPVTRIPTSVPQENLYNVADAGDATQGVPGGSVVRFCVTVPKQRRKGRRAAYVVFEGLAPGIYNTWEEVEPLVKGVPGNIHQGFDHRREAECAYVVAGALGALRVLPGRCNTGECPLAPASPTPEVVMAAFAGASDGFLGAEWHVVFKGKMPGIYPAW</sequence>
<gene>
    <name evidence="3" type="ORF">PILCRDRAFT_2748</name>
</gene>
<dbReference type="InterPro" id="IPR037056">
    <property type="entry name" value="RNase_H1_N_sf"/>
</dbReference>
<organism evidence="3 4">
    <name type="scientific">Piloderma croceum (strain F 1598)</name>
    <dbReference type="NCBI Taxonomy" id="765440"/>
    <lineage>
        <taxon>Eukaryota</taxon>
        <taxon>Fungi</taxon>
        <taxon>Dikarya</taxon>
        <taxon>Basidiomycota</taxon>
        <taxon>Agaricomycotina</taxon>
        <taxon>Agaricomycetes</taxon>
        <taxon>Agaricomycetidae</taxon>
        <taxon>Atheliales</taxon>
        <taxon>Atheliaceae</taxon>
        <taxon>Piloderma</taxon>
    </lineage>
</organism>
<dbReference type="AlphaFoldDB" id="A0A0C3FVK8"/>
<dbReference type="Proteomes" id="UP000054166">
    <property type="component" value="Unassembled WGS sequence"/>
</dbReference>
<dbReference type="InterPro" id="IPR011320">
    <property type="entry name" value="RNase_H1_N"/>
</dbReference>
<name>A0A0C3FVK8_PILCF</name>
<accession>A0A0C3FVK8</accession>
<dbReference type="InterPro" id="IPR009027">
    <property type="entry name" value="Ribosomal_bL9/RNase_H1_N"/>
</dbReference>